<proteinExistence type="predicted"/>
<reference evidence="1 2" key="1">
    <citation type="submission" date="2017-09" db="EMBL/GenBank/DDBJ databases">
        <title>Depth-based differentiation of microbial function through sediment-hosted aquifers and enrichment of novel symbionts in the deep terrestrial subsurface.</title>
        <authorList>
            <person name="Probst A.J."/>
            <person name="Ladd B."/>
            <person name="Jarett J.K."/>
            <person name="Geller-Mcgrath D.E."/>
            <person name="Sieber C.M."/>
            <person name="Emerson J.B."/>
            <person name="Anantharaman K."/>
            <person name="Thomas B.C."/>
            <person name="Malmstrom R."/>
            <person name="Stieglmeier M."/>
            <person name="Klingl A."/>
            <person name="Woyke T."/>
            <person name="Ryan C.M."/>
            <person name="Banfield J.F."/>
        </authorList>
    </citation>
    <scope>NUCLEOTIDE SEQUENCE [LARGE SCALE GENOMIC DNA]</scope>
    <source>
        <strain evidence="1">CG18_big_fil_WC_8_21_14_2_50_37_10</strain>
    </source>
</reference>
<name>A0A2H0FKY9_9BACT</name>
<evidence type="ECO:0000313" key="1">
    <source>
        <dbReference type="EMBL" id="PIQ07378.1"/>
    </source>
</evidence>
<gene>
    <name evidence="1" type="ORF">COW72_00635</name>
</gene>
<dbReference type="Proteomes" id="UP000230778">
    <property type="component" value="Unassembled WGS sequence"/>
</dbReference>
<dbReference type="EMBL" id="PCUC01000037">
    <property type="protein sequence ID" value="PIQ07378.1"/>
    <property type="molecule type" value="Genomic_DNA"/>
</dbReference>
<organism evidence="1 2">
    <name type="scientific">Candidatus Nealsonbacteria bacterium CG18_big_fil_WC_8_21_14_2_50_37_10</name>
    <dbReference type="NCBI Taxonomy" id="1974717"/>
    <lineage>
        <taxon>Bacteria</taxon>
        <taxon>Candidatus Nealsoniibacteriota</taxon>
    </lineage>
</organism>
<dbReference type="AlphaFoldDB" id="A0A2H0FKY9"/>
<comment type="caution">
    <text evidence="1">The sequence shown here is derived from an EMBL/GenBank/DDBJ whole genome shotgun (WGS) entry which is preliminary data.</text>
</comment>
<evidence type="ECO:0000313" key="2">
    <source>
        <dbReference type="Proteomes" id="UP000230778"/>
    </source>
</evidence>
<sequence>MKKLKPEEVQEGKVFHNAEESVRVLRTETREPQSPPLRVVVFQRLGNREEERRLPIDKFCKRYQRKKR</sequence>
<accession>A0A2H0FKY9</accession>
<protein>
    <submittedName>
        <fullName evidence="1">Uncharacterized protein</fullName>
    </submittedName>
</protein>